<evidence type="ECO:0000313" key="7">
    <source>
        <dbReference type="Proteomes" id="UP001163687"/>
    </source>
</evidence>
<keyword evidence="2" id="KW-0808">Transferase</keyword>
<dbReference type="InterPro" id="IPR043129">
    <property type="entry name" value="ATPase_NBD"/>
</dbReference>
<evidence type="ECO:0000256" key="2">
    <source>
        <dbReference type="ARBA" id="ARBA00022679"/>
    </source>
</evidence>
<accession>A0AA35G6Z0</accession>
<evidence type="ECO:0000313" key="6">
    <source>
        <dbReference type="EMBL" id="BDG62056.1"/>
    </source>
</evidence>
<feature type="domain" description="Carbohydrate kinase FGGY N-terminal" evidence="4">
    <location>
        <begin position="17"/>
        <end position="260"/>
    </location>
</feature>
<dbReference type="AlphaFoldDB" id="A0AA35G6Z0"/>
<dbReference type="EMBL" id="AP025628">
    <property type="protein sequence ID" value="BDG62056.1"/>
    <property type="molecule type" value="Genomic_DNA"/>
</dbReference>
<dbReference type="RefSeq" id="WP_264842665.1">
    <property type="nucleotide sequence ID" value="NZ_AP025628.1"/>
</dbReference>
<name>A0AA35G6Z0_9FIRM</name>
<evidence type="ECO:0000259" key="4">
    <source>
        <dbReference type="Pfam" id="PF00370"/>
    </source>
</evidence>
<sequence>MTSPTPAAPSAAGGARILAVDVGTTGTRAMLFDLEGRPHGMAYREYRSHFLTPSVIDHDPQTWLDAVDAAVPEVLRSTATPGEAIVAIAVTSQRATILPVDAAGQPLSPAILWQDKRTLEQCRQIEATVGPQEVYARTGLRIDPYFSLPKLLWFRQVRPEVYRQAHRFLTVHDFVVHHLTGEFVTEWTQASRTMLFQVDHFRWDEELAGRLGIDIERMPRALPPGSVAGTLTRQAAERLGLPASVPVVMAGGDQQCAALGLGVTRPGLAKVTTGTGSFVVAPVNRPYRDPQARVLCSASAVAGGWILEAGIFTSGSVYRWVRDELSVAETTAGATLGLDPYDLLNLEAARAAPGAGGLVVIPHFAGSAAPYWNPLARGVIFNLALGHRRADLIRAVLEGIALEVGKNLAIIEALVEAGDAGSGLREIRVSGGAVRSDLFNQIQADVYGRRVVPGKLEQATALGAAILAAAAVGAYPDVQTAAGAMSTVDPSRAREPDLRRHAIYQEIAALHDAVYRALADAGVYERAAAVARLLQELGG</sequence>
<dbReference type="Pfam" id="PF00370">
    <property type="entry name" value="FGGY_N"/>
    <property type="match status" value="1"/>
</dbReference>
<dbReference type="InterPro" id="IPR050406">
    <property type="entry name" value="FGGY_Carb_Kinase"/>
</dbReference>
<dbReference type="InterPro" id="IPR018484">
    <property type="entry name" value="FGGY_N"/>
</dbReference>
<dbReference type="InterPro" id="IPR018485">
    <property type="entry name" value="FGGY_C"/>
</dbReference>
<dbReference type="Pfam" id="PF02782">
    <property type="entry name" value="FGGY_C"/>
    <property type="match status" value="1"/>
</dbReference>
<dbReference type="PIRSF" id="PIRSF000538">
    <property type="entry name" value="GlpK"/>
    <property type="match status" value="1"/>
</dbReference>
<dbReference type="GO" id="GO:0016301">
    <property type="term" value="F:kinase activity"/>
    <property type="evidence" value="ECO:0007669"/>
    <property type="project" value="UniProtKB-KW"/>
</dbReference>
<dbReference type="Gene3D" id="3.30.420.40">
    <property type="match status" value="2"/>
</dbReference>
<dbReference type="InterPro" id="IPR000577">
    <property type="entry name" value="Carb_kinase_FGGY"/>
</dbReference>
<evidence type="ECO:0000259" key="5">
    <source>
        <dbReference type="Pfam" id="PF02782"/>
    </source>
</evidence>
<dbReference type="PANTHER" id="PTHR43095:SF2">
    <property type="entry name" value="GLUCONOKINASE"/>
    <property type="match status" value="1"/>
</dbReference>
<evidence type="ECO:0000256" key="1">
    <source>
        <dbReference type="ARBA" id="ARBA00009156"/>
    </source>
</evidence>
<organism evidence="6 7">
    <name type="scientific">Caldinitratiruptor microaerophilus</name>
    <dbReference type="NCBI Taxonomy" id="671077"/>
    <lineage>
        <taxon>Bacteria</taxon>
        <taxon>Bacillati</taxon>
        <taxon>Bacillota</taxon>
        <taxon>Clostridia</taxon>
        <taxon>Eubacteriales</taxon>
        <taxon>Symbiobacteriaceae</taxon>
        <taxon>Caldinitratiruptor</taxon>
    </lineage>
</organism>
<protein>
    <submittedName>
        <fullName evidence="6">Xylulokinase</fullName>
    </submittedName>
</protein>
<feature type="domain" description="Carbohydrate kinase FGGY C-terminal" evidence="5">
    <location>
        <begin position="270"/>
        <end position="471"/>
    </location>
</feature>
<dbReference type="KEGG" id="cmic:caldi_31460"/>
<dbReference type="Proteomes" id="UP001163687">
    <property type="component" value="Chromosome"/>
</dbReference>
<comment type="similarity">
    <text evidence="1">Belongs to the FGGY kinase family.</text>
</comment>
<keyword evidence="7" id="KW-1185">Reference proteome</keyword>
<dbReference type="GO" id="GO:0005975">
    <property type="term" value="P:carbohydrate metabolic process"/>
    <property type="evidence" value="ECO:0007669"/>
    <property type="project" value="InterPro"/>
</dbReference>
<reference evidence="6" key="1">
    <citation type="submission" date="2022-03" db="EMBL/GenBank/DDBJ databases">
        <title>Complete genome sequence of Caldinitratiruptor microaerophilus.</title>
        <authorList>
            <person name="Mukaiyama R."/>
            <person name="Nishiyama T."/>
            <person name="Ueda K."/>
        </authorList>
    </citation>
    <scope>NUCLEOTIDE SEQUENCE</scope>
    <source>
        <strain evidence="6">JCM 16183</strain>
    </source>
</reference>
<dbReference type="CDD" id="cd07779">
    <property type="entry name" value="ASKHA_NBD_FGGY_YgcE-like"/>
    <property type="match status" value="1"/>
</dbReference>
<evidence type="ECO:0000256" key="3">
    <source>
        <dbReference type="ARBA" id="ARBA00022777"/>
    </source>
</evidence>
<dbReference type="PANTHER" id="PTHR43095">
    <property type="entry name" value="SUGAR KINASE"/>
    <property type="match status" value="1"/>
</dbReference>
<dbReference type="SUPFAM" id="SSF53067">
    <property type="entry name" value="Actin-like ATPase domain"/>
    <property type="match status" value="2"/>
</dbReference>
<gene>
    <name evidence="6" type="ORF">caldi_31460</name>
</gene>
<proteinExistence type="inferred from homology"/>
<keyword evidence="3" id="KW-0418">Kinase</keyword>